<evidence type="ECO:0000256" key="3">
    <source>
        <dbReference type="ARBA" id="ARBA00022753"/>
    </source>
</evidence>
<keyword evidence="9" id="KW-1185">Reference proteome</keyword>
<keyword evidence="2 5" id="KW-0813">Transport</keyword>
<dbReference type="SUPFAM" id="SSF140111">
    <property type="entry name" value="Endosomal sorting complex assembly domain"/>
    <property type="match status" value="1"/>
</dbReference>
<dbReference type="GO" id="GO:0015031">
    <property type="term" value="P:protein transport"/>
    <property type="evidence" value="ECO:0007669"/>
    <property type="project" value="UniProtKB-UniRule"/>
</dbReference>
<dbReference type="InterPro" id="IPR052070">
    <property type="entry name" value="ESCRT-I_UEV_domain"/>
</dbReference>
<dbReference type="GO" id="GO:0008333">
    <property type="term" value="P:endosome to lysosome transport"/>
    <property type="evidence" value="ECO:0007669"/>
    <property type="project" value="TreeGrafter"/>
</dbReference>
<evidence type="ECO:0000256" key="2">
    <source>
        <dbReference type="ARBA" id="ARBA00022448"/>
    </source>
</evidence>
<sequence length="411" mass="45035">MEITLHQAADISVVSKYYPPVAASAISYAVSTFLPYAGNFPNSKGRLTPGKNVAEPLHLECFLTIRQSQQESRGTQLLVVLSFTDQYPQQMPSAVLVPPPGGEKIKHPYSVMSNDGRIQVECLSFLRGVERPYPVLDMLLAISEQFELEYPLVSANYRPPAAPTASAVAASTQSAFGNAVSPARQSLVQDAAERVVIDVNEKAGNYLDTREQALLYLQTLNESNRELHKAKKILTTHHNELQEYVPSVGNVNSLLRQLDGHANTVDEHANCLVPADPLQARALELMAEIHASDDTLALLEEGLKRELLTCDEYVKNVSDVGREQFVSRFLYVRVSDRLQKTSGSIGTSSPSTPPASVGSPSSPPEVPQRLAPAEALRMEFPSADMEVIRDVLASVSNDVVVARQQLRMMFP</sequence>
<dbReference type="Proteomes" id="UP001430356">
    <property type="component" value="Unassembled WGS sequence"/>
</dbReference>
<dbReference type="AlphaFoldDB" id="A0AAW0EZZ7"/>
<dbReference type="InterPro" id="IPR037202">
    <property type="entry name" value="ESCRT_assembly_dom"/>
</dbReference>
<evidence type="ECO:0000313" key="8">
    <source>
        <dbReference type="EMBL" id="KAK7199703.1"/>
    </source>
</evidence>
<protein>
    <submittedName>
        <fullName evidence="8">Vps23 core domain containing protein</fullName>
    </submittedName>
</protein>
<keyword evidence="3" id="KW-0967">Endosome</keyword>
<evidence type="ECO:0000313" key="9">
    <source>
        <dbReference type="Proteomes" id="UP001430356"/>
    </source>
</evidence>
<dbReference type="InterPro" id="IPR017916">
    <property type="entry name" value="SB_dom"/>
</dbReference>
<comment type="subcellular location">
    <subcellularLocation>
        <location evidence="1">Endosome</location>
    </subcellularLocation>
</comment>
<evidence type="ECO:0000256" key="4">
    <source>
        <dbReference type="ARBA" id="ARBA00022927"/>
    </source>
</evidence>
<evidence type="ECO:0000256" key="5">
    <source>
        <dbReference type="PROSITE-ProRule" id="PRU00644"/>
    </source>
</evidence>
<dbReference type="PANTHER" id="PTHR23306:SF3">
    <property type="entry name" value="TUMOR SUPPRESSOR PROTEIN 101"/>
    <property type="match status" value="1"/>
</dbReference>
<proteinExistence type="predicted"/>
<dbReference type="CDD" id="cd11685">
    <property type="entry name" value="UEV_TSG101-like"/>
    <property type="match status" value="1"/>
</dbReference>
<evidence type="ECO:0000256" key="1">
    <source>
        <dbReference type="ARBA" id="ARBA00004177"/>
    </source>
</evidence>
<reference evidence="8 9" key="1">
    <citation type="journal article" date="2021" name="MBio">
        <title>A New Model Trypanosomatid, Novymonas esmeraldas: Genomic Perception of Its 'Candidatus Pandoraea novymonadis' Endosymbiont.</title>
        <authorList>
            <person name="Zakharova A."/>
            <person name="Saura A."/>
            <person name="Butenko A."/>
            <person name="Podesvova L."/>
            <person name="Warmusova S."/>
            <person name="Kostygov A.Y."/>
            <person name="Nenarokova A."/>
            <person name="Lukes J."/>
            <person name="Opperdoes F.R."/>
            <person name="Yurchenko V."/>
        </authorList>
    </citation>
    <scope>NUCLEOTIDE SEQUENCE [LARGE SCALE GENOMIC DNA]</scope>
    <source>
        <strain evidence="8 9">E262AT.01</strain>
    </source>
</reference>
<dbReference type="EMBL" id="JAECZO010000001">
    <property type="protein sequence ID" value="KAK7199703.1"/>
    <property type="molecule type" value="Genomic_DNA"/>
</dbReference>
<organism evidence="8 9">
    <name type="scientific">Novymonas esmeraldas</name>
    <dbReference type="NCBI Taxonomy" id="1808958"/>
    <lineage>
        <taxon>Eukaryota</taxon>
        <taxon>Discoba</taxon>
        <taxon>Euglenozoa</taxon>
        <taxon>Kinetoplastea</taxon>
        <taxon>Metakinetoplastina</taxon>
        <taxon>Trypanosomatida</taxon>
        <taxon>Trypanosomatidae</taxon>
        <taxon>Novymonas</taxon>
    </lineage>
</organism>
<feature type="compositionally biased region" description="Low complexity" evidence="6">
    <location>
        <begin position="341"/>
        <end position="360"/>
    </location>
</feature>
<comment type="caution">
    <text evidence="8">The sequence shown here is derived from an EMBL/GenBank/DDBJ whole genome shotgun (WGS) entry which is preliminary data.</text>
</comment>
<feature type="region of interest" description="Disordered" evidence="6">
    <location>
        <begin position="341"/>
        <end position="368"/>
    </location>
</feature>
<dbReference type="GO" id="GO:0043130">
    <property type="term" value="F:ubiquitin binding"/>
    <property type="evidence" value="ECO:0007669"/>
    <property type="project" value="TreeGrafter"/>
</dbReference>
<dbReference type="PANTHER" id="PTHR23306">
    <property type="entry name" value="TUMOR SUSCEPTIBILITY GENE 101 PROTEIN-RELATED"/>
    <property type="match status" value="1"/>
</dbReference>
<dbReference type="Gene3D" id="6.10.140.820">
    <property type="match status" value="1"/>
</dbReference>
<dbReference type="Pfam" id="PF09454">
    <property type="entry name" value="Vps23_core"/>
    <property type="match status" value="1"/>
</dbReference>
<dbReference type="PROSITE" id="PS51312">
    <property type="entry name" value="SB"/>
    <property type="match status" value="1"/>
</dbReference>
<evidence type="ECO:0000259" key="7">
    <source>
        <dbReference type="PROSITE" id="PS51312"/>
    </source>
</evidence>
<keyword evidence="4 5" id="KW-0653">Protein transport</keyword>
<accession>A0AAW0EZZ7</accession>
<gene>
    <name evidence="8" type="ORF">NESM_000016200</name>
</gene>
<dbReference type="GO" id="GO:0000813">
    <property type="term" value="C:ESCRT I complex"/>
    <property type="evidence" value="ECO:0007669"/>
    <property type="project" value="TreeGrafter"/>
</dbReference>
<evidence type="ECO:0000256" key="6">
    <source>
        <dbReference type="SAM" id="MobiDB-lite"/>
    </source>
</evidence>
<name>A0AAW0EZZ7_9TRYP</name>
<feature type="domain" description="SB" evidence="7">
    <location>
        <begin position="276"/>
        <end position="344"/>
    </location>
</feature>